<dbReference type="Gene3D" id="3.40.50.1240">
    <property type="entry name" value="Phosphoglycerate mutase-like"/>
    <property type="match status" value="1"/>
</dbReference>
<dbReference type="InterPro" id="IPR001345">
    <property type="entry name" value="PG/BPGM_mutase_AS"/>
</dbReference>
<dbReference type="PANTHER" id="PTHR46517">
    <property type="entry name" value="FRUCTOSE-2,6-BISPHOSPHATASE TIGAR"/>
    <property type="match status" value="1"/>
</dbReference>
<reference evidence="6 7" key="1">
    <citation type="submission" date="2024-08" db="EMBL/GenBank/DDBJ databases">
        <authorList>
            <person name="Cucini C."/>
            <person name="Frati F."/>
        </authorList>
    </citation>
    <scope>NUCLEOTIDE SEQUENCE [LARGE SCALE GENOMIC DNA]</scope>
</reference>
<proteinExistence type="inferred from homology"/>
<dbReference type="InterPro" id="IPR051695">
    <property type="entry name" value="Phosphoglycerate_Mutase"/>
</dbReference>
<evidence type="ECO:0000256" key="4">
    <source>
        <dbReference type="ARBA" id="ARBA00040907"/>
    </source>
</evidence>
<dbReference type="Proteomes" id="UP001642540">
    <property type="component" value="Unassembled WGS sequence"/>
</dbReference>
<dbReference type="PROSITE" id="PS00175">
    <property type="entry name" value="PG_MUTASE"/>
    <property type="match status" value="1"/>
</dbReference>
<keyword evidence="2" id="KW-0378">Hydrolase</keyword>
<sequence>MARSLPQPHVIYLTRHGESVGNVKKIFLDPEEDVLSKSGELQVELLGKYLSREKITRVYSSDYPRAIQTANAIVRHSANMVQLDVKTDVRLRERNIGVFEGKSYREAIEGLLKSGGGDLMAFNPEGAEKMKDVGARMNSFFKEVCLDLDKSEREQEVVVIVSHSFALIKLVDTLTKSGTYRLAHWDQNRGYKLLRNASFIKISVGSLEDNVEDLSTLPGQRKLDFLNLHETEHLRGLVENDTLVKFTQTSSEAKAFSGCIQS</sequence>
<dbReference type="InterPro" id="IPR013078">
    <property type="entry name" value="His_Pase_superF_clade-1"/>
</dbReference>
<dbReference type="InterPro" id="IPR029033">
    <property type="entry name" value="His_PPase_superfam"/>
</dbReference>
<dbReference type="SMART" id="SM00855">
    <property type="entry name" value="PGAM"/>
    <property type="match status" value="1"/>
</dbReference>
<accession>A0ABP1QBJ6</accession>
<comment type="catalytic activity">
    <reaction evidence="1">
        <text>beta-D-fructose 2,6-bisphosphate + H2O = beta-D-fructose 6-phosphate + phosphate</text>
        <dbReference type="Rhea" id="RHEA:17289"/>
        <dbReference type="ChEBI" id="CHEBI:15377"/>
        <dbReference type="ChEBI" id="CHEBI:43474"/>
        <dbReference type="ChEBI" id="CHEBI:57634"/>
        <dbReference type="ChEBI" id="CHEBI:58579"/>
        <dbReference type="EC" id="3.1.3.46"/>
    </reaction>
</comment>
<comment type="caution">
    <text evidence="6">The sequence shown here is derived from an EMBL/GenBank/DDBJ whole genome shotgun (WGS) entry which is preliminary data.</text>
</comment>
<protein>
    <recommendedName>
        <fullName evidence="4">Fructose-2,6-bisphosphatase TIGAR</fullName>
    </recommendedName>
    <alternativeName>
        <fullName evidence="5">TP53-induced glycolysis and apoptosis regulator</fullName>
    </alternativeName>
</protein>
<gene>
    <name evidence="6" type="ORF">ODALV1_LOCUS9540</name>
</gene>
<evidence type="ECO:0000256" key="5">
    <source>
        <dbReference type="ARBA" id="ARBA00042275"/>
    </source>
</evidence>
<name>A0ABP1QBJ6_9HEXA</name>
<evidence type="ECO:0000256" key="1">
    <source>
        <dbReference type="ARBA" id="ARBA00000464"/>
    </source>
</evidence>
<evidence type="ECO:0000256" key="2">
    <source>
        <dbReference type="ARBA" id="ARBA00022801"/>
    </source>
</evidence>
<dbReference type="PANTHER" id="PTHR46517:SF1">
    <property type="entry name" value="FRUCTOSE-2,6-BISPHOSPHATASE TIGAR"/>
    <property type="match status" value="1"/>
</dbReference>
<evidence type="ECO:0000256" key="3">
    <source>
        <dbReference type="ARBA" id="ARBA00038362"/>
    </source>
</evidence>
<dbReference type="Pfam" id="PF00300">
    <property type="entry name" value="His_Phos_1"/>
    <property type="match status" value="1"/>
</dbReference>
<keyword evidence="7" id="KW-1185">Reference proteome</keyword>
<organism evidence="6 7">
    <name type="scientific">Orchesella dallaii</name>
    <dbReference type="NCBI Taxonomy" id="48710"/>
    <lineage>
        <taxon>Eukaryota</taxon>
        <taxon>Metazoa</taxon>
        <taxon>Ecdysozoa</taxon>
        <taxon>Arthropoda</taxon>
        <taxon>Hexapoda</taxon>
        <taxon>Collembola</taxon>
        <taxon>Entomobryomorpha</taxon>
        <taxon>Entomobryoidea</taxon>
        <taxon>Orchesellidae</taxon>
        <taxon>Orchesellinae</taxon>
        <taxon>Orchesella</taxon>
    </lineage>
</organism>
<dbReference type="SUPFAM" id="SSF53254">
    <property type="entry name" value="Phosphoglycerate mutase-like"/>
    <property type="match status" value="1"/>
</dbReference>
<dbReference type="EMBL" id="CAXLJM020000028">
    <property type="protein sequence ID" value="CAL8097081.1"/>
    <property type="molecule type" value="Genomic_DNA"/>
</dbReference>
<dbReference type="CDD" id="cd07067">
    <property type="entry name" value="HP_PGM_like"/>
    <property type="match status" value="1"/>
</dbReference>
<comment type="similarity">
    <text evidence="3">Belongs to the phosphoglycerate mutase family.</text>
</comment>
<evidence type="ECO:0000313" key="6">
    <source>
        <dbReference type="EMBL" id="CAL8097081.1"/>
    </source>
</evidence>
<evidence type="ECO:0000313" key="7">
    <source>
        <dbReference type="Proteomes" id="UP001642540"/>
    </source>
</evidence>